<gene>
    <name evidence="2" type="ORF">EEB11_10035</name>
</gene>
<evidence type="ECO:0000313" key="3">
    <source>
        <dbReference type="Proteomes" id="UP000297741"/>
    </source>
</evidence>
<evidence type="ECO:0000313" key="2">
    <source>
        <dbReference type="EMBL" id="TGD43163.1"/>
    </source>
</evidence>
<organism evidence="2 3">
    <name type="scientific">Pseudotabrizicola sediminis</name>
    <dbReference type="NCBI Taxonomy" id="2486418"/>
    <lineage>
        <taxon>Bacteria</taxon>
        <taxon>Pseudomonadati</taxon>
        <taxon>Pseudomonadota</taxon>
        <taxon>Alphaproteobacteria</taxon>
        <taxon>Rhodobacterales</taxon>
        <taxon>Paracoccaceae</taxon>
        <taxon>Pseudotabrizicola</taxon>
    </lineage>
</organism>
<dbReference type="Proteomes" id="UP000297741">
    <property type="component" value="Unassembled WGS sequence"/>
</dbReference>
<keyword evidence="3" id="KW-1185">Reference proteome</keyword>
<accession>A0ABY2KKU9</accession>
<comment type="caution">
    <text evidence="2">The sequence shown here is derived from an EMBL/GenBank/DDBJ whole genome shotgun (WGS) entry which is preliminary data.</text>
</comment>
<feature type="signal peptide" evidence="1">
    <location>
        <begin position="1"/>
        <end position="27"/>
    </location>
</feature>
<evidence type="ECO:0000256" key="1">
    <source>
        <dbReference type="SAM" id="SignalP"/>
    </source>
</evidence>
<name>A0ABY2KKU9_9RHOB</name>
<feature type="chain" id="PRO_5046642517" evidence="1">
    <location>
        <begin position="28"/>
        <end position="123"/>
    </location>
</feature>
<keyword evidence="1" id="KW-0732">Signal</keyword>
<reference evidence="2 3" key="1">
    <citation type="submission" date="2018-11" db="EMBL/GenBank/DDBJ databases">
        <title>Tabrizicola sp. isolated from sediment of alpine lake.</title>
        <authorList>
            <person name="Liu Z."/>
        </authorList>
    </citation>
    <scope>NUCLEOTIDE SEQUENCE [LARGE SCALE GENOMIC DNA]</scope>
    <source>
        <strain evidence="2 3">DRYC-M-16</strain>
    </source>
</reference>
<sequence length="123" mass="12278">MIWLRSFARLLLVLAVLPWGAYSGAMAAQSAPPQDAGFADAGPVSAGVAVTGGDLRDGMAFAPNPKRCRTAVLLGTPCGPDLALPGSALSPDLTDVANAVLPADGSRLAGVKPAGSLDPPRAC</sequence>
<proteinExistence type="predicted"/>
<protein>
    <submittedName>
        <fullName evidence="2">Uncharacterized protein</fullName>
    </submittedName>
</protein>
<dbReference type="EMBL" id="RPEM01000006">
    <property type="protein sequence ID" value="TGD43163.1"/>
    <property type="molecule type" value="Genomic_DNA"/>
</dbReference>